<dbReference type="PRINTS" id="PR00023">
    <property type="entry name" value="ZPELLUCIDA"/>
</dbReference>
<dbReference type="InterPro" id="IPR035914">
    <property type="entry name" value="Sperma_CUB_dom_sf"/>
</dbReference>
<dbReference type="GO" id="GO:0030133">
    <property type="term" value="C:transport vesicle"/>
    <property type="evidence" value="ECO:0007669"/>
    <property type="project" value="UniProtKB-SubCell"/>
</dbReference>
<evidence type="ECO:0000256" key="6">
    <source>
        <dbReference type="PROSITE-ProRule" id="PRU00059"/>
    </source>
</evidence>
<dbReference type="PANTHER" id="PTHR14002:SF38">
    <property type="entry name" value="CUB AND ZONA PELLUCIDA-LIKE DOMAIN-CONTAINING PROTEIN 1"/>
    <property type="match status" value="1"/>
</dbReference>
<evidence type="ECO:0000256" key="5">
    <source>
        <dbReference type="ARBA" id="ARBA00023329"/>
    </source>
</evidence>
<evidence type="ECO:0000259" key="7">
    <source>
        <dbReference type="PROSITE" id="PS01180"/>
    </source>
</evidence>
<feature type="domain" description="ZP" evidence="8">
    <location>
        <begin position="289"/>
        <end position="533"/>
    </location>
</feature>
<dbReference type="FunFam" id="2.60.40.4100:FF:000005">
    <property type="entry name" value="Deleted in malignant brain tumors 1"/>
    <property type="match status" value="1"/>
</dbReference>
<reference evidence="9" key="2">
    <citation type="submission" date="2025-09" db="UniProtKB">
        <authorList>
            <consortium name="Ensembl"/>
        </authorList>
    </citation>
    <scope>IDENTIFICATION</scope>
</reference>
<evidence type="ECO:0000256" key="3">
    <source>
        <dbReference type="ARBA" id="ARBA00023157"/>
    </source>
</evidence>
<dbReference type="Gene3D" id="2.60.40.4100">
    <property type="entry name" value="Zona pellucida, ZP-C domain"/>
    <property type="match status" value="1"/>
</dbReference>
<comment type="caution">
    <text evidence="6">Lacks conserved residue(s) required for the propagation of feature annotation.</text>
</comment>
<reference evidence="9" key="1">
    <citation type="submission" date="2025-08" db="UniProtKB">
        <authorList>
            <consortium name="Ensembl"/>
        </authorList>
    </citation>
    <scope>IDENTIFICATION</scope>
</reference>
<dbReference type="Gene3D" id="2.60.120.290">
    <property type="entry name" value="Spermadhesin, CUB domain"/>
    <property type="match status" value="2"/>
</dbReference>
<evidence type="ECO:0000256" key="2">
    <source>
        <dbReference type="ARBA" id="ARBA00022729"/>
    </source>
</evidence>
<evidence type="ECO:0000256" key="4">
    <source>
        <dbReference type="ARBA" id="ARBA00023180"/>
    </source>
</evidence>
<dbReference type="PROSITE" id="PS01180">
    <property type="entry name" value="CUB"/>
    <property type="match status" value="2"/>
</dbReference>
<keyword evidence="2" id="KW-0732">Signal</keyword>
<dbReference type="FunFam" id="2.60.120.290:FF:000005">
    <property type="entry name" value="Procollagen C-endopeptidase enhancer 1"/>
    <property type="match status" value="1"/>
</dbReference>
<evidence type="ECO:0008006" key="11">
    <source>
        <dbReference type="Google" id="ProtNLM"/>
    </source>
</evidence>
<keyword evidence="10" id="KW-1185">Reference proteome</keyword>
<protein>
    <recommendedName>
        <fullName evidence="11">Deleted in malignant brain tumors 1 protein</fullName>
    </recommendedName>
</protein>
<dbReference type="InterPro" id="IPR048290">
    <property type="entry name" value="ZP_chr"/>
</dbReference>
<keyword evidence="5" id="KW-0968">Cytoplasmic vesicle</keyword>
<dbReference type="Proteomes" id="UP000694560">
    <property type="component" value="Unplaced"/>
</dbReference>
<dbReference type="SUPFAM" id="SSF49854">
    <property type="entry name" value="Spermadhesin, CUB domain"/>
    <property type="match status" value="2"/>
</dbReference>
<evidence type="ECO:0000313" key="9">
    <source>
        <dbReference type="Ensembl" id="ENSMCSP00000017300.1"/>
    </source>
</evidence>
<comment type="subcellular location">
    <subcellularLocation>
        <location evidence="1">Cytoplasmic vesicle</location>
        <location evidence="1">Secretory vesicle</location>
    </subcellularLocation>
</comment>
<dbReference type="PANTHER" id="PTHR14002">
    <property type="entry name" value="ENDOGLIN/TGF-BETA RECEPTOR TYPE III"/>
    <property type="match status" value="1"/>
</dbReference>
<dbReference type="InterPro" id="IPR000859">
    <property type="entry name" value="CUB_dom"/>
</dbReference>
<sequence>MFWGACEGTSLWGCGRASLVGPCSSLMDSGDGIRILCPCWALLTSSGSPSCGALLQGFGNKAEVRTGPCCGGYRAWLPGPEVPAAFSADGSSSPCRLEDSSCLYDTIEVYDGGPSQGWSLGFVCRNDHRVFNSSGNELTVLFRSDGSVTGRGFHAYYSSFPAFNNYSCGGLLSSSSGSLQSPFYPSNYPNNVNCVWEIQVKNNFLHFTKQLCFLLRMEGGQCLSDYVEIYDGPVHTSPLLGKICSGYYHSYISSSNLLTVLFHSNSRYTYRGFQAYYYSSPADDNTALLCLPDYMHVVVSRYFLQSHGYSAWNLTLSDPFCTPNITSQHVTFDIPYTQCGTVRQVNNNTITYSNVIRGFSSGTLPSRNKNLRLHVNCKMLQNTWAQLMYVANDNLEEINETQYGRYDVNLTFYNSSNFLWPVYDSPYYVSINQSLFLEAQLHSSDPNLVLFLRTCLASPSSHNSTGAHAIIKDGCVRDPTYATYYSPYRHILRFKFNAFQSFGSSPLVYLQCELVVCRAYDYSSRCYQGCVKRSKREASSDSESVIVIAGPIQLWEPEYPDLEGIHRDC</sequence>
<evidence type="ECO:0000256" key="1">
    <source>
        <dbReference type="ARBA" id="ARBA00004398"/>
    </source>
</evidence>
<dbReference type="InterPro" id="IPR001507">
    <property type="entry name" value="ZP_dom"/>
</dbReference>
<dbReference type="Pfam" id="PF00100">
    <property type="entry name" value="Zona_pellucida"/>
    <property type="match status" value="1"/>
</dbReference>
<dbReference type="CDD" id="cd00041">
    <property type="entry name" value="CUB"/>
    <property type="match status" value="2"/>
</dbReference>
<dbReference type="SMART" id="SM00042">
    <property type="entry name" value="CUB"/>
    <property type="match status" value="2"/>
</dbReference>
<accession>A0A8C5U5Z5</accession>
<evidence type="ECO:0000313" key="10">
    <source>
        <dbReference type="Proteomes" id="UP000694560"/>
    </source>
</evidence>
<dbReference type="Pfam" id="PF23344">
    <property type="entry name" value="ZP-N"/>
    <property type="match status" value="1"/>
</dbReference>
<dbReference type="InterPro" id="IPR042235">
    <property type="entry name" value="ZP-C_dom"/>
</dbReference>
<organism evidence="9 10">
    <name type="scientific">Malurus cyaneus samueli</name>
    <dbReference type="NCBI Taxonomy" id="2593467"/>
    <lineage>
        <taxon>Eukaryota</taxon>
        <taxon>Metazoa</taxon>
        <taxon>Chordata</taxon>
        <taxon>Craniata</taxon>
        <taxon>Vertebrata</taxon>
        <taxon>Euteleostomi</taxon>
        <taxon>Archelosauria</taxon>
        <taxon>Archosauria</taxon>
        <taxon>Dinosauria</taxon>
        <taxon>Saurischia</taxon>
        <taxon>Theropoda</taxon>
        <taxon>Coelurosauria</taxon>
        <taxon>Aves</taxon>
        <taxon>Neognathae</taxon>
        <taxon>Neoaves</taxon>
        <taxon>Telluraves</taxon>
        <taxon>Australaves</taxon>
        <taxon>Passeriformes</taxon>
        <taxon>Meliphagoidea</taxon>
        <taxon>Maluridae</taxon>
        <taxon>Malurus</taxon>
    </lineage>
</organism>
<dbReference type="InterPro" id="IPR055355">
    <property type="entry name" value="ZP-C"/>
</dbReference>
<feature type="domain" description="CUB" evidence="7">
    <location>
        <begin position="168"/>
        <end position="280"/>
    </location>
</feature>
<evidence type="ECO:0000259" key="8">
    <source>
        <dbReference type="PROSITE" id="PS51034"/>
    </source>
</evidence>
<dbReference type="Gene3D" id="2.60.40.3210">
    <property type="entry name" value="Zona pellucida, ZP-N domain"/>
    <property type="match status" value="1"/>
</dbReference>
<dbReference type="AlphaFoldDB" id="A0A8C5U5Z5"/>
<dbReference type="Pfam" id="PF00431">
    <property type="entry name" value="CUB"/>
    <property type="match status" value="2"/>
</dbReference>
<name>A0A8C5U5Z5_9PASS</name>
<dbReference type="Ensembl" id="ENSMCST00000017736.1">
    <property type="protein sequence ID" value="ENSMCSP00000017300.1"/>
    <property type="gene ID" value="ENSMCSG00000012151.1"/>
</dbReference>
<keyword evidence="4" id="KW-0325">Glycoprotein</keyword>
<feature type="domain" description="CUB" evidence="7">
    <location>
        <begin position="51"/>
        <end position="160"/>
    </location>
</feature>
<dbReference type="SMART" id="SM00241">
    <property type="entry name" value="ZP"/>
    <property type="match status" value="1"/>
</dbReference>
<proteinExistence type="predicted"/>
<dbReference type="InterPro" id="IPR055356">
    <property type="entry name" value="ZP-N"/>
</dbReference>
<dbReference type="OrthoDB" id="10063988at2759"/>
<dbReference type="PROSITE" id="PS51034">
    <property type="entry name" value="ZP_2"/>
    <property type="match status" value="1"/>
</dbReference>
<keyword evidence="3" id="KW-1015">Disulfide bond</keyword>